<evidence type="ECO:0000313" key="5">
    <source>
        <dbReference type="Proteomes" id="UP000320055"/>
    </source>
</evidence>
<dbReference type="EMBL" id="CAACVJ010000046">
    <property type="protein sequence ID" value="VEP12234.1"/>
    <property type="molecule type" value="Genomic_DNA"/>
</dbReference>
<dbReference type="CDD" id="cd04647">
    <property type="entry name" value="LbH_MAT_like"/>
    <property type="match status" value="1"/>
</dbReference>
<comment type="similarity">
    <text evidence="1">Belongs to the transferase hexapeptide repeat family.</text>
</comment>
<dbReference type="RefSeq" id="WP_144864020.1">
    <property type="nucleotide sequence ID" value="NZ_LR213776.1"/>
</dbReference>
<keyword evidence="3" id="KW-0677">Repeat</keyword>
<dbReference type="InterPro" id="IPR011004">
    <property type="entry name" value="Trimer_LpxA-like_sf"/>
</dbReference>
<evidence type="ECO:0000256" key="3">
    <source>
        <dbReference type="ARBA" id="ARBA00022737"/>
    </source>
</evidence>
<name>A0A563VLA5_9CYAN</name>
<dbReference type="PANTHER" id="PTHR23416:SF23">
    <property type="entry name" value="ACETYLTRANSFERASE C18B11.09C-RELATED"/>
    <property type="match status" value="1"/>
</dbReference>
<evidence type="ECO:0000256" key="1">
    <source>
        <dbReference type="ARBA" id="ARBA00007274"/>
    </source>
</evidence>
<evidence type="ECO:0000313" key="4">
    <source>
        <dbReference type="EMBL" id="VEP12234.1"/>
    </source>
</evidence>
<dbReference type="GO" id="GO:0031470">
    <property type="term" value="C:carboxysome"/>
    <property type="evidence" value="ECO:0007669"/>
    <property type="project" value="UniProtKB-ARBA"/>
</dbReference>
<dbReference type="InterPro" id="IPR051159">
    <property type="entry name" value="Hexapeptide_acetyltransf"/>
</dbReference>
<dbReference type="OrthoDB" id="9801697at2"/>
<dbReference type="PANTHER" id="PTHR23416">
    <property type="entry name" value="SIALIC ACID SYNTHASE-RELATED"/>
    <property type="match status" value="1"/>
</dbReference>
<sequence length="237" mass="26521">MKKLFKSKIKSYLSKGIQYLANSQEFSAVLANNDFFIQELKQSEKQKESLRNQTLLQQLKFCGHGVRLNGKMFISSPQNMIIGHNVHINENAYFSSAGGLTIGDNAHISRNLTIYTVNHNYRGEALPYDHKEIRKPVVIGKNVWIGMNVCIVPGVHIGDGAIIGLGTVVTQDIPPLAIVGNQPSRVLKYRDTEHYQNLESKNCYGGVGGQILAPEQLKYLQNNKQKGYVESNSINYK</sequence>
<dbReference type="Proteomes" id="UP000320055">
    <property type="component" value="Unassembled WGS sequence"/>
</dbReference>
<organism evidence="4 5">
    <name type="scientific">Hyella patelloides LEGE 07179</name>
    <dbReference type="NCBI Taxonomy" id="945734"/>
    <lineage>
        <taxon>Bacteria</taxon>
        <taxon>Bacillati</taxon>
        <taxon>Cyanobacteriota</taxon>
        <taxon>Cyanophyceae</taxon>
        <taxon>Pleurocapsales</taxon>
        <taxon>Hyellaceae</taxon>
        <taxon>Hyella</taxon>
    </lineage>
</organism>
<dbReference type="AlphaFoldDB" id="A0A563VLA5"/>
<reference evidence="4 5" key="1">
    <citation type="submission" date="2019-01" db="EMBL/GenBank/DDBJ databases">
        <authorList>
            <person name="Brito A."/>
        </authorList>
    </citation>
    <scope>NUCLEOTIDE SEQUENCE [LARGE SCALE GENOMIC DNA]</scope>
    <source>
        <strain evidence="4">1</strain>
    </source>
</reference>
<dbReference type="InterPro" id="IPR001451">
    <property type="entry name" value="Hexapep"/>
</dbReference>
<proteinExistence type="inferred from homology"/>
<dbReference type="Pfam" id="PF00132">
    <property type="entry name" value="Hexapep"/>
    <property type="match status" value="1"/>
</dbReference>
<accession>A0A563VLA5</accession>
<dbReference type="GO" id="GO:0005829">
    <property type="term" value="C:cytosol"/>
    <property type="evidence" value="ECO:0007669"/>
    <property type="project" value="TreeGrafter"/>
</dbReference>
<keyword evidence="2 4" id="KW-0808">Transferase</keyword>
<keyword evidence="4" id="KW-0012">Acyltransferase</keyword>
<protein>
    <submittedName>
        <fullName evidence="4">Putative Maltose O-acetyltransferase</fullName>
        <ecNumber evidence="4">2.3.1.79</ecNumber>
    </submittedName>
</protein>
<dbReference type="InterPro" id="IPR018357">
    <property type="entry name" value="Hexapep_transf_CS"/>
</dbReference>
<dbReference type="GO" id="GO:0043886">
    <property type="term" value="F:structural constituent of carboxysome shell"/>
    <property type="evidence" value="ECO:0007669"/>
    <property type="project" value="UniProtKB-ARBA"/>
</dbReference>
<evidence type="ECO:0000256" key="2">
    <source>
        <dbReference type="ARBA" id="ARBA00022679"/>
    </source>
</evidence>
<gene>
    <name evidence="4" type="ORF">H1P_140017</name>
</gene>
<keyword evidence="5" id="KW-1185">Reference proteome</keyword>
<dbReference type="SUPFAM" id="SSF51161">
    <property type="entry name" value="Trimeric LpxA-like enzymes"/>
    <property type="match status" value="1"/>
</dbReference>
<dbReference type="Gene3D" id="2.160.10.10">
    <property type="entry name" value="Hexapeptide repeat proteins"/>
    <property type="match status" value="1"/>
</dbReference>
<dbReference type="PROSITE" id="PS00101">
    <property type="entry name" value="HEXAPEP_TRANSFERASES"/>
    <property type="match status" value="1"/>
</dbReference>
<dbReference type="GO" id="GO:0008925">
    <property type="term" value="F:maltose O-acetyltransferase activity"/>
    <property type="evidence" value="ECO:0007669"/>
    <property type="project" value="UniProtKB-EC"/>
</dbReference>
<dbReference type="EC" id="2.3.1.79" evidence="4"/>